<dbReference type="eggNOG" id="ENOG5030T7X">
    <property type="taxonomic scope" value="Bacteria"/>
</dbReference>
<evidence type="ECO:0008006" key="3">
    <source>
        <dbReference type="Google" id="ProtNLM"/>
    </source>
</evidence>
<gene>
    <name evidence="1" type="ORF">GZ77_02595</name>
</gene>
<dbReference type="AlphaFoldDB" id="A0A081NAQ8"/>
<accession>A0A081NAQ8</accession>
<reference evidence="1 2" key="1">
    <citation type="submission" date="2014-06" db="EMBL/GenBank/DDBJ databases">
        <title>Whole Genome Sequences of Three Symbiotic Endozoicomonas Bacteria.</title>
        <authorList>
            <person name="Neave M.J."/>
            <person name="Apprill A."/>
            <person name="Voolstra C.R."/>
        </authorList>
    </citation>
    <scope>NUCLEOTIDE SEQUENCE [LARGE SCALE GENOMIC DNA]</scope>
    <source>
        <strain evidence="1 2">LMG 24815</strain>
    </source>
</reference>
<dbReference type="EMBL" id="JOKG01000001">
    <property type="protein sequence ID" value="KEQ15531.1"/>
    <property type="molecule type" value="Genomic_DNA"/>
</dbReference>
<evidence type="ECO:0000313" key="1">
    <source>
        <dbReference type="EMBL" id="KEQ15531.1"/>
    </source>
</evidence>
<dbReference type="NCBIfam" id="TIGR03853">
    <property type="entry name" value="matur_matur"/>
    <property type="match status" value="1"/>
</dbReference>
<dbReference type="Proteomes" id="UP000028006">
    <property type="component" value="Unassembled WGS sequence"/>
</dbReference>
<dbReference type="Pfam" id="PF10678">
    <property type="entry name" value="DUF2492"/>
    <property type="match status" value="1"/>
</dbReference>
<name>A0A081NAQ8_9GAMM</name>
<comment type="caution">
    <text evidence="1">The sequence shown here is derived from an EMBL/GenBank/DDBJ whole genome shotgun (WGS) entry which is preliminary data.</text>
</comment>
<organism evidence="1 2">
    <name type="scientific">Endozoicomonas montiporae</name>
    <dbReference type="NCBI Taxonomy" id="1027273"/>
    <lineage>
        <taxon>Bacteria</taxon>
        <taxon>Pseudomonadati</taxon>
        <taxon>Pseudomonadota</taxon>
        <taxon>Gammaproteobacteria</taxon>
        <taxon>Oceanospirillales</taxon>
        <taxon>Endozoicomonadaceae</taxon>
        <taxon>Endozoicomonas</taxon>
    </lineage>
</organism>
<keyword evidence="2" id="KW-1185">Reference proteome</keyword>
<evidence type="ECO:0000313" key="2">
    <source>
        <dbReference type="Proteomes" id="UP000028006"/>
    </source>
</evidence>
<proteinExistence type="predicted"/>
<protein>
    <recommendedName>
        <fullName evidence="3">Metal-binding protein</fullName>
    </recommendedName>
</protein>
<sequence length="79" mass="8919">MQDSIHGHNVLNLIREHNQPVNIDELLTAISQHFGTESRFHTCSAEGLSADQLVELFLAKGKLVLENEQIHFVGCRCKH</sequence>
<dbReference type="InterPro" id="IPR019620">
    <property type="entry name" value="Metal-bd_prot_put"/>
</dbReference>
<dbReference type="RefSeq" id="WP_034872814.1">
    <property type="nucleotide sequence ID" value="NZ_JOKG01000001.1"/>
</dbReference>